<dbReference type="SUPFAM" id="SSF51197">
    <property type="entry name" value="Clavaminate synthase-like"/>
    <property type="match status" value="1"/>
</dbReference>
<dbReference type="PANTHER" id="PTHR16557">
    <property type="entry name" value="ALKYLATED DNA REPAIR PROTEIN ALKB-RELATED"/>
    <property type="match status" value="1"/>
</dbReference>
<dbReference type="Pfam" id="PF13532">
    <property type="entry name" value="2OG-FeII_Oxy_2"/>
    <property type="match status" value="1"/>
</dbReference>
<feature type="binding site" evidence="14">
    <location>
        <position position="519"/>
    </location>
    <ligand>
        <name>Fe cation</name>
        <dbReference type="ChEBI" id="CHEBI:24875"/>
        <note>catalytic</note>
    </ligand>
</feature>
<comment type="catalytic activity">
    <reaction evidence="12">
        <text>an N(6)-methyl-2'-deoxyadenosine in DNA + 2-oxoglutarate + O2 = a 2'-deoxyadenosine in DNA + formaldehyde + succinate + CO2</text>
        <dbReference type="Rhea" id="RHEA:49524"/>
        <dbReference type="Rhea" id="RHEA-COMP:12418"/>
        <dbReference type="Rhea" id="RHEA-COMP:12419"/>
        <dbReference type="ChEBI" id="CHEBI:15379"/>
        <dbReference type="ChEBI" id="CHEBI:16526"/>
        <dbReference type="ChEBI" id="CHEBI:16810"/>
        <dbReference type="ChEBI" id="CHEBI:16842"/>
        <dbReference type="ChEBI" id="CHEBI:30031"/>
        <dbReference type="ChEBI" id="CHEBI:90615"/>
        <dbReference type="ChEBI" id="CHEBI:90616"/>
        <dbReference type="EC" id="1.14.11.51"/>
    </reaction>
    <physiologicalReaction direction="left-to-right" evidence="12">
        <dbReference type="Rhea" id="RHEA:49525"/>
    </physiologicalReaction>
</comment>
<dbReference type="GO" id="GO:0005634">
    <property type="term" value="C:nucleus"/>
    <property type="evidence" value="ECO:0007669"/>
    <property type="project" value="UniProtKB-SubCell"/>
</dbReference>
<evidence type="ECO:0000256" key="2">
    <source>
        <dbReference type="ARBA" id="ARBA00004496"/>
    </source>
</evidence>
<gene>
    <name evidence="17" type="ORF">FH972_003500</name>
</gene>
<evidence type="ECO:0000256" key="7">
    <source>
        <dbReference type="ARBA" id="ARBA00022964"/>
    </source>
</evidence>
<evidence type="ECO:0000256" key="1">
    <source>
        <dbReference type="ARBA" id="ARBA00004123"/>
    </source>
</evidence>
<keyword evidence="18" id="KW-1185">Reference proteome</keyword>
<evidence type="ECO:0000256" key="11">
    <source>
        <dbReference type="ARBA" id="ARBA00023242"/>
    </source>
</evidence>
<evidence type="ECO:0000256" key="10">
    <source>
        <dbReference type="ARBA" id="ARBA00023204"/>
    </source>
</evidence>
<evidence type="ECO:0000256" key="12">
    <source>
        <dbReference type="ARBA" id="ARBA00052047"/>
    </source>
</evidence>
<evidence type="ECO:0000313" key="18">
    <source>
        <dbReference type="Proteomes" id="UP000327013"/>
    </source>
</evidence>
<dbReference type="EMBL" id="CM017321">
    <property type="protein sequence ID" value="KAE7999013.1"/>
    <property type="molecule type" value="Genomic_DNA"/>
</dbReference>
<feature type="region of interest" description="Disordered" evidence="15">
    <location>
        <begin position="1"/>
        <end position="76"/>
    </location>
</feature>
<evidence type="ECO:0000259" key="16">
    <source>
        <dbReference type="PROSITE" id="PS51471"/>
    </source>
</evidence>
<evidence type="ECO:0000313" key="17">
    <source>
        <dbReference type="EMBL" id="KAE7999013.1"/>
    </source>
</evidence>
<keyword evidence="8" id="KW-0560">Oxidoreductase</keyword>
<dbReference type="GO" id="GO:0035513">
    <property type="term" value="P:oxidative RNA demethylation"/>
    <property type="evidence" value="ECO:0007669"/>
    <property type="project" value="TreeGrafter"/>
</dbReference>
<feature type="compositionally biased region" description="Basic and acidic residues" evidence="15">
    <location>
        <begin position="1"/>
        <end position="15"/>
    </location>
</feature>
<feature type="region of interest" description="Disordered" evidence="15">
    <location>
        <begin position="260"/>
        <end position="287"/>
    </location>
</feature>
<feature type="domain" description="Fe2OG dioxygenase" evidence="16">
    <location>
        <begin position="501"/>
        <end position="611"/>
    </location>
</feature>
<dbReference type="InterPro" id="IPR037151">
    <property type="entry name" value="AlkB-like_sf"/>
</dbReference>
<feature type="binding site" evidence="14">
    <location>
        <position position="521"/>
    </location>
    <ligand>
        <name>Fe cation</name>
        <dbReference type="ChEBI" id="CHEBI:24875"/>
        <note>catalytic</note>
    </ligand>
</feature>
<comment type="cofactor">
    <cofactor evidence="14">
        <name>Fe(2+)</name>
        <dbReference type="ChEBI" id="CHEBI:29033"/>
    </cofactor>
    <text evidence="14">Binds 1 Fe(2+) ion per subunit.</text>
</comment>
<comment type="similarity">
    <text evidence="3">Belongs to the alkB family.</text>
</comment>
<dbReference type="GO" id="GO:0006281">
    <property type="term" value="P:DNA repair"/>
    <property type="evidence" value="ECO:0007669"/>
    <property type="project" value="UniProtKB-KW"/>
</dbReference>
<dbReference type="InterPro" id="IPR004574">
    <property type="entry name" value="Alkb"/>
</dbReference>
<reference evidence="17 18" key="1">
    <citation type="submission" date="2019-06" db="EMBL/GenBank/DDBJ databases">
        <title>A chromosomal-level reference genome of Carpinus fangiana (Coryloideae, Betulaceae).</title>
        <authorList>
            <person name="Yang X."/>
            <person name="Wang Z."/>
            <person name="Zhang L."/>
            <person name="Hao G."/>
            <person name="Liu J."/>
            <person name="Yang Y."/>
        </authorList>
    </citation>
    <scope>NUCLEOTIDE SEQUENCE [LARGE SCALE GENOMIC DNA]</scope>
    <source>
        <strain evidence="17">Cfa_2016G</strain>
        <tissue evidence="17">Leaf</tissue>
    </source>
</reference>
<keyword evidence="9 14" id="KW-0408">Iron</keyword>
<accession>A0A5N6QLN3</accession>
<keyword evidence="6" id="KW-0227">DNA damage</keyword>
<dbReference type="InterPro" id="IPR005123">
    <property type="entry name" value="Oxoglu/Fe-dep_dioxygenase_dom"/>
</dbReference>
<dbReference type="PANTHER" id="PTHR16557:SF2">
    <property type="entry name" value="NUCLEIC ACID DIOXYGENASE ALKBH1"/>
    <property type="match status" value="1"/>
</dbReference>
<feature type="region of interest" description="Disordered" evidence="15">
    <location>
        <begin position="310"/>
        <end position="337"/>
    </location>
</feature>
<dbReference type="GO" id="GO:0008198">
    <property type="term" value="F:ferrous iron binding"/>
    <property type="evidence" value="ECO:0007669"/>
    <property type="project" value="TreeGrafter"/>
</dbReference>
<feature type="region of interest" description="Disordered" evidence="15">
    <location>
        <begin position="196"/>
        <end position="239"/>
    </location>
</feature>
<evidence type="ECO:0000256" key="8">
    <source>
        <dbReference type="ARBA" id="ARBA00023002"/>
    </source>
</evidence>
<feature type="compositionally biased region" description="Basic and acidic residues" evidence="15">
    <location>
        <begin position="215"/>
        <end position="224"/>
    </location>
</feature>
<keyword evidence="11" id="KW-0539">Nucleus</keyword>
<dbReference type="AlphaFoldDB" id="A0A5N6QLN3"/>
<dbReference type="GO" id="GO:0035515">
    <property type="term" value="F:oxidative RNA demethylase activity"/>
    <property type="evidence" value="ECO:0007669"/>
    <property type="project" value="TreeGrafter"/>
</dbReference>
<sequence>MNSDRDRDRDRDRGRGGTRGRGRGRGCTRGRAGNISGYSSPRGAGNSAHRYKPELLPDPIFPGADRSPEDSLCGEDGLSISEKKNLGQMSAGGVSMHTEHKLKLGITYQKVWLPCGSKDGFSNVRTYQQGTNSPDGVGSGSEQSKCLVTPDSAYKQDFPPLSEHSGSEGLDGGRMQIEQTLGGRTADVNTLHHDFSNKLTIPGSQSETQLPSQSAKKDEPDPSKGPKSSTGHNNSKHSGHSAVVFTLHDDFSEKLIISSSQSKTQLPSQSAKKNEPAPSKGPKHSEHSADVITLHHDFSYKLMISGLQSETQLPSHSAKMDEPAPSKGPKSSTVHNNSKYSEHPVLDPFDICPPKTVTSVTLKPSLHAMNRQKRNEIKRSMEGENGIVLRSGMIHLKGYISLKDQATIVESCRDLGLGPGGFYQPGYRDGGKLQLKMMCLGKNWDPEARKYGNDRPFDGAKPPVIPYQLYQLVKKAITDSHSIIQKKSKASNVENILPLMSPDICIVNFYTVNGRLGLHKDCDESEESLAKGLPVVSFSIGDSADFLYGDQRDEDKAEEVKLESGDVLIFGGESRHVFHGVTAIHPNTAPKTLLEETNLRPGRLNLTFREY</sequence>
<dbReference type="Proteomes" id="UP000327013">
    <property type="component" value="Chromosome 1"/>
</dbReference>
<dbReference type="GO" id="GO:0035516">
    <property type="term" value="F:broad specificity oxidative DNA demethylase activity"/>
    <property type="evidence" value="ECO:0007669"/>
    <property type="project" value="TreeGrafter"/>
</dbReference>
<protein>
    <recommendedName>
        <fullName evidence="13">DNA N(6)-methyladenine demethylase</fullName>
        <ecNumber evidence="13">1.14.11.51</ecNumber>
    </recommendedName>
</protein>
<keyword evidence="7" id="KW-0223">Dioxygenase</keyword>
<keyword evidence="10" id="KW-0234">DNA repair</keyword>
<feature type="region of interest" description="Disordered" evidence="15">
    <location>
        <begin position="152"/>
        <end position="174"/>
    </location>
</feature>
<feature type="region of interest" description="Disordered" evidence="15">
    <location>
        <begin position="126"/>
        <end position="145"/>
    </location>
</feature>
<dbReference type="OrthoDB" id="6614653at2759"/>
<keyword evidence="4" id="KW-0963">Cytoplasm</keyword>
<dbReference type="GO" id="GO:0005737">
    <property type="term" value="C:cytoplasm"/>
    <property type="evidence" value="ECO:0007669"/>
    <property type="project" value="UniProtKB-SubCell"/>
</dbReference>
<organism evidence="17 18">
    <name type="scientific">Carpinus fangiana</name>
    <dbReference type="NCBI Taxonomy" id="176857"/>
    <lineage>
        <taxon>Eukaryota</taxon>
        <taxon>Viridiplantae</taxon>
        <taxon>Streptophyta</taxon>
        <taxon>Embryophyta</taxon>
        <taxon>Tracheophyta</taxon>
        <taxon>Spermatophyta</taxon>
        <taxon>Magnoliopsida</taxon>
        <taxon>eudicotyledons</taxon>
        <taxon>Gunneridae</taxon>
        <taxon>Pentapetalae</taxon>
        <taxon>rosids</taxon>
        <taxon>fabids</taxon>
        <taxon>Fagales</taxon>
        <taxon>Betulaceae</taxon>
        <taxon>Carpinus</taxon>
    </lineage>
</organism>
<comment type="subcellular location">
    <subcellularLocation>
        <location evidence="2">Cytoplasm</location>
    </subcellularLocation>
    <subcellularLocation>
        <location evidence="1">Nucleus</location>
    </subcellularLocation>
</comment>
<evidence type="ECO:0000256" key="6">
    <source>
        <dbReference type="ARBA" id="ARBA00022763"/>
    </source>
</evidence>
<evidence type="ECO:0000256" key="14">
    <source>
        <dbReference type="PIRSR" id="PIRSR604574-2"/>
    </source>
</evidence>
<dbReference type="GO" id="GO:0141131">
    <property type="term" value="F:DNA N6-methyladenine demethylase activity"/>
    <property type="evidence" value="ECO:0007669"/>
    <property type="project" value="UniProtKB-EC"/>
</dbReference>
<keyword evidence="5 14" id="KW-0479">Metal-binding</keyword>
<name>A0A5N6QLN3_9ROSI</name>
<dbReference type="Gene3D" id="2.60.120.590">
    <property type="entry name" value="Alpha-ketoglutarate-dependent dioxygenase AlkB-like"/>
    <property type="match status" value="1"/>
</dbReference>
<evidence type="ECO:0000256" key="13">
    <source>
        <dbReference type="ARBA" id="ARBA00066586"/>
    </source>
</evidence>
<dbReference type="FunFam" id="2.60.120.590:FF:000013">
    <property type="entry name" value="2-oxoglutarate-dependent dioxygenase family protein"/>
    <property type="match status" value="1"/>
</dbReference>
<dbReference type="PROSITE" id="PS51471">
    <property type="entry name" value="FE2OG_OXY"/>
    <property type="match status" value="1"/>
</dbReference>
<evidence type="ECO:0000256" key="15">
    <source>
        <dbReference type="SAM" id="MobiDB-lite"/>
    </source>
</evidence>
<proteinExistence type="inferred from homology"/>
<evidence type="ECO:0000256" key="5">
    <source>
        <dbReference type="ARBA" id="ARBA00022723"/>
    </source>
</evidence>
<evidence type="ECO:0000256" key="9">
    <source>
        <dbReference type="ARBA" id="ARBA00023004"/>
    </source>
</evidence>
<feature type="compositionally biased region" description="Polar residues" evidence="15">
    <location>
        <begin position="260"/>
        <end position="271"/>
    </location>
</feature>
<feature type="compositionally biased region" description="Basic residues" evidence="15">
    <location>
        <begin position="16"/>
        <end position="28"/>
    </location>
</feature>
<evidence type="ECO:0000256" key="4">
    <source>
        <dbReference type="ARBA" id="ARBA00022490"/>
    </source>
</evidence>
<dbReference type="InterPro" id="IPR027450">
    <property type="entry name" value="AlkB-like"/>
</dbReference>
<feature type="binding site" evidence="14">
    <location>
        <position position="579"/>
    </location>
    <ligand>
        <name>Fe cation</name>
        <dbReference type="ChEBI" id="CHEBI:24875"/>
        <note>catalytic</note>
    </ligand>
</feature>
<evidence type="ECO:0000256" key="3">
    <source>
        <dbReference type="ARBA" id="ARBA00007879"/>
    </source>
</evidence>
<feature type="compositionally biased region" description="Polar residues" evidence="15">
    <location>
        <begin position="197"/>
        <end position="214"/>
    </location>
</feature>
<dbReference type="EC" id="1.14.11.51" evidence="13"/>